<accession>A0A3S5ASU4</accession>
<proteinExistence type="predicted"/>
<dbReference type="Proteomes" id="UP000784294">
    <property type="component" value="Unassembled WGS sequence"/>
</dbReference>
<reference evidence="2" key="1">
    <citation type="submission" date="2018-11" db="EMBL/GenBank/DDBJ databases">
        <authorList>
            <consortium name="Pathogen Informatics"/>
        </authorList>
    </citation>
    <scope>NUCLEOTIDE SEQUENCE</scope>
</reference>
<name>A0A3S5ASU4_9PLAT</name>
<gene>
    <name evidence="2" type="ORF">PXEA_LOCUS17738</name>
</gene>
<evidence type="ECO:0000256" key="1">
    <source>
        <dbReference type="SAM" id="MobiDB-lite"/>
    </source>
</evidence>
<dbReference type="AlphaFoldDB" id="A0A3S5ASU4"/>
<dbReference type="EMBL" id="CAAALY010066983">
    <property type="protein sequence ID" value="VEL24298.1"/>
    <property type="molecule type" value="Genomic_DNA"/>
</dbReference>
<comment type="caution">
    <text evidence="2">The sequence shown here is derived from an EMBL/GenBank/DDBJ whole genome shotgun (WGS) entry which is preliminary data.</text>
</comment>
<feature type="region of interest" description="Disordered" evidence="1">
    <location>
        <begin position="22"/>
        <end position="74"/>
    </location>
</feature>
<protein>
    <submittedName>
        <fullName evidence="2">Uncharacterized protein</fullName>
    </submittedName>
</protein>
<keyword evidence="3" id="KW-1185">Reference proteome</keyword>
<sequence>MPVQISQPRVWLTLLISFSPKHSATESRPFCSQPCGTASWGVEADDDRGRRQQKHRRPGDNGQSDGGDESGVTFFSRSAASRALGL</sequence>
<organism evidence="2 3">
    <name type="scientific">Protopolystoma xenopodis</name>
    <dbReference type="NCBI Taxonomy" id="117903"/>
    <lineage>
        <taxon>Eukaryota</taxon>
        <taxon>Metazoa</taxon>
        <taxon>Spiralia</taxon>
        <taxon>Lophotrochozoa</taxon>
        <taxon>Platyhelminthes</taxon>
        <taxon>Monogenea</taxon>
        <taxon>Polyopisthocotylea</taxon>
        <taxon>Polystomatidea</taxon>
        <taxon>Polystomatidae</taxon>
        <taxon>Protopolystoma</taxon>
    </lineage>
</organism>
<evidence type="ECO:0000313" key="2">
    <source>
        <dbReference type="EMBL" id="VEL24298.1"/>
    </source>
</evidence>
<evidence type="ECO:0000313" key="3">
    <source>
        <dbReference type="Proteomes" id="UP000784294"/>
    </source>
</evidence>